<dbReference type="RefSeq" id="XP_062723973.1">
    <property type="nucleotide sequence ID" value="XM_062866719.1"/>
</dbReference>
<evidence type="ECO:0000256" key="2">
    <source>
        <dbReference type="SAM" id="MobiDB-lite"/>
    </source>
</evidence>
<evidence type="ECO:0000313" key="4">
    <source>
        <dbReference type="EMBL" id="KAK3308193.1"/>
    </source>
</evidence>
<dbReference type="Proteomes" id="UP001273166">
    <property type="component" value="Unassembled WGS sequence"/>
</dbReference>
<keyword evidence="1" id="KW-0479">Metal-binding</keyword>
<keyword evidence="1" id="KW-0863">Zinc-finger</keyword>
<dbReference type="SMART" id="SM00184">
    <property type="entry name" value="RING"/>
    <property type="match status" value="1"/>
</dbReference>
<dbReference type="GO" id="GO:0008270">
    <property type="term" value="F:zinc ion binding"/>
    <property type="evidence" value="ECO:0007669"/>
    <property type="project" value="UniProtKB-KW"/>
</dbReference>
<dbReference type="PROSITE" id="PS50089">
    <property type="entry name" value="ZF_RING_2"/>
    <property type="match status" value="1"/>
</dbReference>
<feature type="region of interest" description="Disordered" evidence="2">
    <location>
        <begin position="1"/>
        <end position="26"/>
    </location>
</feature>
<sequence length="231" mass="26751">MGQRRMRSGSGVTVKREQTNPPQTQYSDDVGKECPICHECVGSRSPEGIRETWSMLPCGHHFGSHCIKRYLGISADDEPLCPLCRDRAYHEACGHPVLPFMLTSDGTHPDLVIDDVSGKVRPRNGEDFLELACDYCQDTEEQWRRLAEAGLHPRWKRQVRWLWGRLPFTRERAAEPSASVADQNRHSTDRSRRERIRNQQNGGPWEGPWMDVRSRDPDWEEWWKKQAPYGV</sequence>
<organism evidence="4 5">
    <name type="scientific">Chaetomium strumarium</name>
    <dbReference type="NCBI Taxonomy" id="1170767"/>
    <lineage>
        <taxon>Eukaryota</taxon>
        <taxon>Fungi</taxon>
        <taxon>Dikarya</taxon>
        <taxon>Ascomycota</taxon>
        <taxon>Pezizomycotina</taxon>
        <taxon>Sordariomycetes</taxon>
        <taxon>Sordariomycetidae</taxon>
        <taxon>Sordariales</taxon>
        <taxon>Chaetomiaceae</taxon>
        <taxon>Chaetomium</taxon>
    </lineage>
</organism>
<dbReference type="InterPro" id="IPR001841">
    <property type="entry name" value="Znf_RING"/>
</dbReference>
<dbReference type="EMBL" id="JAUDZG010000002">
    <property type="protein sequence ID" value="KAK3308193.1"/>
    <property type="molecule type" value="Genomic_DNA"/>
</dbReference>
<feature type="domain" description="RING-type" evidence="3">
    <location>
        <begin position="34"/>
        <end position="85"/>
    </location>
</feature>
<dbReference type="AlphaFoldDB" id="A0AAJ0M419"/>
<keyword evidence="5" id="KW-1185">Reference proteome</keyword>
<protein>
    <recommendedName>
        <fullName evidence="3">RING-type domain-containing protein</fullName>
    </recommendedName>
</protein>
<evidence type="ECO:0000313" key="5">
    <source>
        <dbReference type="Proteomes" id="UP001273166"/>
    </source>
</evidence>
<dbReference type="GeneID" id="87885548"/>
<reference evidence="4" key="2">
    <citation type="submission" date="2023-06" db="EMBL/GenBank/DDBJ databases">
        <authorList>
            <consortium name="Lawrence Berkeley National Laboratory"/>
            <person name="Mondo S.J."/>
            <person name="Hensen N."/>
            <person name="Bonometti L."/>
            <person name="Westerberg I."/>
            <person name="Brannstrom I.O."/>
            <person name="Guillou S."/>
            <person name="Cros-Aarteil S."/>
            <person name="Calhoun S."/>
            <person name="Haridas S."/>
            <person name="Kuo A."/>
            <person name="Pangilinan J."/>
            <person name="Riley R."/>
            <person name="Labutti K."/>
            <person name="Andreopoulos B."/>
            <person name="Lipzen A."/>
            <person name="Chen C."/>
            <person name="Yanf M."/>
            <person name="Daum C."/>
            <person name="Ng V."/>
            <person name="Clum A."/>
            <person name="Steindorff A."/>
            <person name="Ohm R."/>
            <person name="Martin F."/>
            <person name="Silar P."/>
            <person name="Natvig D."/>
            <person name="Lalanne C."/>
            <person name="Gautier V."/>
            <person name="Ament-Velasquez S.L."/>
            <person name="Kruys A."/>
            <person name="Hutchinson M.I."/>
            <person name="Powell A.J."/>
            <person name="Barry K."/>
            <person name="Miller A.N."/>
            <person name="Grigoriev I.V."/>
            <person name="Debuchy R."/>
            <person name="Gladieux P."/>
            <person name="Thoren M.H."/>
            <person name="Johannesson H."/>
        </authorList>
    </citation>
    <scope>NUCLEOTIDE SEQUENCE</scope>
    <source>
        <strain evidence="4">CBS 333.67</strain>
    </source>
</reference>
<dbReference type="InterPro" id="IPR013083">
    <property type="entry name" value="Znf_RING/FYVE/PHD"/>
</dbReference>
<gene>
    <name evidence="4" type="ORF">B0T15DRAFT_490786</name>
</gene>
<dbReference type="Gene3D" id="3.30.40.10">
    <property type="entry name" value="Zinc/RING finger domain, C3HC4 (zinc finger)"/>
    <property type="match status" value="1"/>
</dbReference>
<accession>A0AAJ0M419</accession>
<feature type="compositionally biased region" description="Basic and acidic residues" evidence="2">
    <location>
        <begin position="183"/>
        <end position="192"/>
    </location>
</feature>
<dbReference type="Pfam" id="PF13639">
    <property type="entry name" value="zf-RING_2"/>
    <property type="match status" value="1"/>
</dbReference>
<keyword evidence="1" id="KW-0862">Zinc</keyword>
<dbReference type="SUPFAM" id="SSF57850">
    <property type="entry name" value="RING/U-box"/>
    <property type="match status" value="1"/>
</dbReference>
<name>A0AAJ0M419_9PEZI</name>
<reference evidence="4" key="1">
    <citation type="journal article" date="2023" name="Mol. Phylogenet. Evol.">
        <title>Genome-scale phylogeny and comparative genomics of the fungal order Sordariales.</title>
        <authorList>
            <person name="Hensen N."/>
            <person name="Bonometti L."/>
            <person name="Westerberg I."/>
            <person name="Brannstrom I.O."/>
            <person name="Guillou S."/>
            <person name="Cros-Aarteil S."/>
            <person name="Calhoun S."/>
            <person name="Haridas S."/>
            <person name="Kuo A."/>
            <person name="Mondo S."/>
            <person name="Pangilinan J."/>
            <person name="Riley R."/>
            <person name="LaButti K."/>
            <person name="Andreopoulos B."/>
            <person name="Lipzen A."/>
            <person name="Chen C."/>
            <person name="Yan M."/>
            <person name="Daum C."/>
            <person name="Ng V."/>
            <person name="Clum A."/>
            <person name="Steindorff A."/>
            <person name="Ohm R.A."/>
            <person name="Martin F."/>
            <person name="Silar P."/>
            <person name="Natvig D.O."/>
            <person name="Lalanne C."/>
            <person name="Gautier V."/>
            <person name="Ament-Velasquez S.L."/>
            <person name="Kruys A."/>
            <person name="Hutchinson M.I."/>
            <person name="Powell A.J."/>
            <person name="Barry K."/>
            <person name="Miller A.N."/>
            <person name="Grigoriev I.V."/>
            <person name="Debuchy R."/>
            <person name="Gladieux P."/>
            <person name="Hiltunen Thoren M."/>
            <person name="Johannesson H."/>
        </authorList>
    </citation>
    <scope>NUCLEOTIDE SEQUENCE</scope>
    <source>
        <strain evidence="4">CBS 333.67</strain>
    </source>
</reference>
<proteinExistence type="predicted"/>
<evidence type="ECO:0000256" key="1">
    <source>
        <dbReference type="PROSITE-ProRule" id="PRU00175"/>
    </source>
</evidence>
<feature type="region of interest" description="Disordered" evidence="2">
    <location>
        <begin position="173"/>
        <end position="212"/>
    </location>
</feature>
<comment type="caution">
    <text evidence="4">The sequence shown here is derived from an EMBL/GenBank/DDBJ whole genome shotgun (WGS) entry which is preliminary data.</text>
</comment>
<evidence type="ECO:0000259" key="3">
    <source>
        <dbReference type="PROSITE" id="PS50089"/>
    </source>
</evidence>